<feature type="binding site" evidence="7 10">
    <location>
        <position position="439"/>
    </location>
    <ligand>
        <name>Mn(2+)</name>
        <dbReference type="ChEBI" id="CHEBI:29035"/>
        <label>2</label>
    </ligand>
</feature>
<feature type="binding site" evidence="7 9">
    <location>
        <position position="126"/>
    </location>
    <ligand>
        <name>substrate</name>
    </ligand>
</feature>
<feature type="domain" description="BPG-independent PGAM N-terminal" evidence="12">
    <location>
        <begin position="85"/>
        <end position="294"/>
    </location>
</feature>
<evidence type="ECO:0000259" key="11">
    <source>
        <dbReference type="Pfam" id="PF01676"/>
    </source>
</evidence>
<dbReference type="InterPro" id="IPR017850">
    <property type="entry name" value="Alkaline_phosphatase_core_sf"/>
</dbReference>
<dbReference type="HAMAP" id="MF_01038">
    <property type="entry name" value="GpmI"/>
    <property type="match status" value="1"/>
</dbReference>
<name>A0A1Z1MQB3_9FLOR</name>
<comment type="pathway">
    <text evidence="1 7">Carbohydrate degradation; glycolysis; pyruvate from D-glyceraldehyde 3-phosphate: step 3/5.</text>
</comment>
<dbReference type="Gene3D" id="3.40.1450.10">
    <property type="entry name" value="BPG-independent phosphoglycerate mutase, domain B"/>
    <property type="match status" value="1"/>
</dbReference>
<dbReference type="AlphaFoldDB" id="A0A1Z1MQB3"/>
<feature type="binding site" evidence="7 10">
    <location>
        <position position="398"/>
    </location>
    <ligand>
        <name>Mn(2+)</name>
        <dbReference type="ChEBI" id="CHEBI:29035"/>
        <label>1</label>
    </ligand>
</feature>
<reference evidence="13" key="1">
    <citation type="journal article" date="2017" name="J. Phycol.">
        <title>Analysis of chloroplast genomes and a supermatrix inform reclassification of the Rhodomelaceae (Rhodophyta).</title>
        <authorList>
            <person name="Diaz-Tapia P."/>
            <person name="Maggs C.A."/>
            <person name="West J.A."/>
            <person name="Verbruggen H."/>
        </authorList>
    </citation>
    <scope>NUCLEOTIDE SEQUENCE</scope>
    <source>
        <strain evidence="13">PD1582</strain>
    </source>
</reference>
<feature type="binding site" evidence="7 10">
    <location>
        <position position="457"/>
    </location>
    <ligand>
        <name>Mn(2+)</name>
        <dbReference type="ChEBI" id="CHEBI:29035"/>
        <label>1</label>
    </ligand>
</feature>
<dbReference type="GO" id="GO:0005829">
    <property type="term" value="C:cytosol"/>
    <property type="evidence" value="ECO:0007669"/>
    <property type="project" value="TreeGrafter"/>
</dbReference>
<feature type="binding site" evidence="7 9">
    <location>
        <position position="193"/>
    </location>
    <ligand>
        <name>substrate</name>
    </ligand>
</feature>
<dbReference type="PANTHER" id="PTHR31637:SF0">
    <property type="entry name" value="2,3-BISPHOSPHOGLYCERATE-INDEPENDENT PHOSPHOGLYCERATE MUTASE"/>
    <property type="match status" value="1"/>
</dbReference>
<evidence type="ECO:0000256" key="5">
    <source>
        <dbReference type="ARBA" id="ARBA00023211"/>
    </source>
</evidence>
<dbReference type="GO" id="GO:0030145">
    <property type="term" value="F:manganese ion binding"/>
    <property type="evidence" value="ECO:0007669"/>
    <property type="project" value="UniProtKB-UniRule"/>
</dbReference>
<feature type="active site" description="Phosphoserine intermediate" evidence="7 8">
    <location>
        <position position="65"/>
    </location>
</feature>
<dbReference type="Pfam" id="PF01676">
    <property type="entry name" value="Metalloenzyme"/>
    <property type="match status" value="1"/>
</dbReference>
<evidence type="ECO:0000259" key="12">
    <source>
        <dbReference type="Pfam" id="PF06415"/>
    </source>
</evidence>
<comment type="catalytic activity">
    <reaction evidence="7">
        <text>(2R)-2-phosphoglycerate = (2R)-3-phosphoglycerate</text>
        <dbReference type="Rhea" id="RHEA:15901"/>
        <dbReference type="ChEBI" id="CHEBI:58272"/>
        <dbReference type="ChEBI" id="CHEBI:58289"/>
        <dbReference type="EC" id="5.4.2.12"/>
    </reaction>
</comment>
<comment type="cofactor">
    <cofactor evidence="7">
        <name>Mn(2+)</name>
        <dbReference type="ChEBI" id="CHEBI:29035"/>
    </cofactor>
    <text evidence="7">Binds 2 manganese ions per subunit.</text>
</comment>
<dbReference type="EMBL" id="MF101451">
    <property type="protein sequence ID" value="ARW68248.1"/>
    <property type="molecule type" value="Genomic_DNA"/>
</dbReference>
<dbReference type="SUPFAM" id="SSF64158">
    <property type="entry name" value="2,3-Bisphosphoglycerate-independent phosphoglycerate mutase, substrate-binding domain"/>
    <property type="match status" value="1"/>
</dbReference>
<dbReference type="SUPFAM" id="SSF53649">
    <property type="entry name" value="Alkaline phosphatase-like"/>
    <property type="match status" value="1"/>
</dbReference>
<evidence type="ECO:0000256" key="10">
    <source>
        <dbReference type="PIRSR" id="PIRSR001492-3"/>
    </source>
</evidence>
<keyword evidence="5 7" id="KW-0464">Manganese</keyword>
<keyword evidence="6 7" id="KW-0413">Isomerase</keyword>
<feature type="binding site" evidence="7 10">
    <location>
        <position position="402"/>
    </location>
    <ligand>
        <name>Mn(2+)</name>
        <dbReference type="ChEBI" id="CHEBI:29035"/>
        <label>1</label>
    </ligand>
</feature>
<dbReference type="Pfam" id="PF06415">
    <property type="entry name" value="iPGM_N"/>
    <property type="match status" value="1"/>
</dbReference>
<evidence type="ECO:0000256" key="9">
    <source>
        <dbReference type="PIRSR" id="PIRSR001492-2"/>
    </source>
</evidence>
<dbReference type="PIRSF" id="PIRSF001492">
    <property type="entry name" value="IPGAM"/>
    <property type="match status" value="1"/>
</dbReference>
<keyword evidence="3 7" id="KW-0479">Metal-binding</keyword>
<feature type="binding site" evidence="7 10">
    <location>
        <position position="65"/>
    </location>
    <ligand>
        <name>Mn(2+)</name>
        <dbReference type="ChEBI" id="CHEBI:29035"/>
        <label>2</label>
    </ligand>
</feature>
<gene>
    <name evidence="13" type="primary">pgmA</name>
    <name evidence="7" type="synonym">gpmI</name>
</gene>
<evidence type="ECO:0000256" key="1">
    <source>
        <dbReference type="ARBA" id="ARBA00004798"/>
    </source>
</evidence>
<feature type="binding site" evidence="7 10">
    <location>
        <position position="440"/>
    </location>
    <ligand>
        <name>Mn(2+)</name>
        <dbReference type="ChEBI" id="CHEBI:29035"/>
        <label>2</label>
    </ligand>
</feature>
<evidence type="ECO:0000313" key="13">
    <source>
        <dbReference type="EMBL" id="ARW68248.1"/>
    </source>
</evidence>
<feature type="binding site" evidence="7 9">
    <location>
        <position position="187"/>
    </location>
    <ligand>
        <name>substrate</name>
    </ligand>
</feature>
<dbReference type="GO" id="GO:0006096">
    <property type="term" value="P:glycolytic process"/>
    <property type="evidence" value="ECO:0007669"/>
    <property type="project" value="UniProtKB-UniRule"/>
</dbReference>
<feature type="binding site" evidence="7 9">
    <location>
        <begin position="258"/>
        <end position="261"/>
    </location>
    <ligand>
        <name>substrate</name>
    </ligand>
</feature>
<comment type="similarity">
    <text evidence="2 7">Belongs to the BPG-independent phosphoglycerate mutase family.</text>
</comment>
<evidence type="ECO:0000256" key="6">
    <source>
        <dbReference type="ARBA" id="ARBA00023235"/>
    </source>
</evidence>
<feature type="binding site" evidence="7 9">
    <location>
        <begin position="155"/>
        <end position="156"/>
    </location>
    <ligand>
        <name>substrate</name>
    </ligand>
</feature>
<evidence type="ECO:0000256" key="2">
    <source>
        <dbReference type="ARBA" id="ARBA00008819"/>
    </source>
</evidence>
<dbReference type="EC" id="5.4.2.12" evidence="7"/>
<evidence type="ECO:0000256" key="3">
    <source>
        <dbReference type="ARBA" id="ARBA00022723"/>
    </source>
</evidence>
<proteinExistence type="inferred from homology"/>
<accession>A0A1Z1MQB3</accession>
<dbReference type="FunFam" id="3.40.1450.10:FF:000002">
    <property type="entry name" value="2,3-bisphosphoglycerate-independent phosphoglycerate mutase"/>
    <property type="match status" value="1"/>
</dbReference>
<comment type="function">
    <text evidence="7">Catalyzes the interconversion of 2-phosphoglycerate and 3-phosphoglycerate.</text>
</comment>
<dbReference type="InterPro" id="IPR006124">
    <property type="entry name" value="Metalloenzyme"/>
</dbReference>
<comment type="subcellular location">
    <subcellularLocation>
        <location evidence="7">Plastid</location>
        <location evidence="7">Chloroplast</location>
    </subcellularLocation>
</comment>
<geneLocation type="chloroplast" evidence="13"/>
<sequence length="520" mass="59223">MHNQTICPIILTILDGWGYSENIKGNAIKLANTPTINEIWNKFPKSLLNASGEDVGLPKNQMGNSEVGHTTIGAGRIINQDLVRIQKSIDNLEFFNNKTIHETCRKVKNQRSKLHIIGLCSNGGVHSHINHLKALIEIAKDYTNETYLHLITDGRDTKPTIALKFLDDISNLIKNYNTINIATISGRYYSMDRDCRWSRTEQAYKVLIEDNNIKHTKNYIEIIKSYYNNNISDEFIPPTRIYKGHISNNDGIIFFNFRPDRIRQLVQCFAKPNFKGFLTKKINNLIITTFTEYDSNLKLKTIFPAENYKNFLGQIISEHNFKQLRLAETEKYAHVTYFFNGGIEEPFPGEDRELIPSPKVDTYDMKPEMSADHITNSLIKAIDKNIYKLIIVNYANTDMVGHTGDLEATIKSVETVDKCIKKLLKKVQETSGLLIITADHGNADYMLDINNQPCKSHSTNPVPFILIDNNEQKPHSLKKQGNLSDIAPTILDLLKISIPIEMNGKSLINNNHVNALNEIY</sequence>
<dbReference type="GO" id="GO:0006007">
    <property type="term" value="P:glucose catabolic process"/>
    <property type="evidence" value="ECO:0007669"/>
    <property type="project" value="InterPro"/>
</dbReference>
<dbReference type="Gene3D" id="3.40.720.10">
    <property type="entry name" value="Alkaline Phosphatase, subunit A"/>
    <property type="match status" value="1"/>
</dbReference>
<dbReference type="UniPathway" id="UPA00109">
    <property type="reaction ID" value="UER00186"/>
</dbReference>
<dbReference type="InterPro" id="IPR036646">
    <property type="entry name" value="PGAM_B_sf"/>
</dbReference>
<protein>
    <recommendedName>
        <fullName evidence="7">2,3-bisphosphoglycerate-independent phosphoglycerate mutase</fullName>
        <shortName evidence="7">BPG-independent PGAM</shortName>
        <shortName evidence="7">Phosphoglyceromutase</shortName>
        <shortName evidence="7">iPGM</shortName>
        <ecNumber evidence="7">5.4.2.12</ecNumber>
    </recommendedName>
</protein>
<dbReference type="NCBIfam" id="TIGR01307">
    <property type="entry name" value="pgm_bpd_ind"/>
    <property type="match status" value="1"/>
</dbReference>
<dbReference type="CDD" id="cd16010">
    <property type="entry name" value="iPGM"/>
    <property type="match status" value="1"/>
</dbReference>
<organism evidence="13">
    <name type="scientific">Chondria sp.</name>
    <name type="common">in: red algae</name>
    <dbReference type="NCBI Taxonomy" id="1982705"/>
    <lineage>
        <taxon>Eukaryota</taxon>
        <taxon>Rhodophyta</taxon>
        <taxon>Florideophyceae</taxon>
        <taxon>Rhodymeniophycidae</taxon>
        <taxon>Ceramiales</taxon>
        <taxon>Rhodomelaceae</taxon>
        <taxon>Chondrieae</taxon>
        <taxon>Chondria</taxon>
    </lineage>
</organism>
<dbReference type="GO" id="GO:0009507">
    <property type="term" value="C:chloroplast"/>
    <property type="evidence" value="ECO:0007669"/>
    <property type="project" value="UniProtKB-SubCell"/>
</dbReference>
<dbReference type="InterPro" id="IPR011258">
    <property type="entry name" value="BPG-indep_PGM_N"/>
</dbReference>
<keyword evidence="13" id="KW-0150">Chloroplast</keyword>
<evidence type="ECO:0000256" key="7">
    <source>
        <dbReference type="HAMAP-Rule" id="MF_01038"/>
    </source>
</evidence>
<dbReference type="PANTHER" id="PTHR31637">
    <property type="entry name" value="2,3-BISPHOSPHOGLYCERATE-INDEPENDENT PHOSPHOGLYCERATE MUTASE"/>
    <property type="match status" value="1"/>
</dbReference>
<evidence type="ECO:0000256" key="8">
    <source>
        <dbReference type="PIRSR" id="PIRSR001492-1"/>
    </source>
</evidence>
<dbReference type="InterPro" id="IPR005995">
    <property type="entry name" value="Pgm_bpd_ind"/>
</dbReference>
<keyword evidence="4 7" id="KW-0324">Glycolysis</keyword>
<feature type="binding site" evidence="7 10">
    <location>
        <position position="15"/>
    </location>
    <ligand>
        <name>Mn(2+)</name>
        <dbReference type="ChEBI" id="CHEBI:29035"/>
        <label>2</label>
    </ligand>
</feature>
<feature type="binding site" evidence="7 9">
    <location>
        <position position="331"/>
    </location>
    <ligand>
        <name>substrate</name>
    </ligand>
</feature>
<dbReference type="GO" id="GO:0004619">
    <property type="term" value="F:phosphoglycerate mutase activity"/>
    <property type="evidence" value="ECO:0007669"/>
    <property type="project" value="UniProtKB-UniRule"/>
</dbReference>
<evidence type="ECO:0000256" key="4">
    <source>
        <dbReference type="ARBA" id="ARBA00023152"/>
    </source>
</evidence>
<keyword evidence="13" id="KW-0934">Plastid</keyword>
<feature type="domain" description="Metalloenzyme" evidence="11">
    <location>
        <begin position="8"/>
        <end position="496"/>
    </location>
</feature>